<name>A0A5B7FBY7_PORTR</name>
<keyword evidence="2" id="KW-1185">Reference proteome</keyword>
<comment type="caution">
    <text evidence="1">The sequence shown here is derived from an EMBL/GenBank/DDBJ whole genome shotgun (WGS) entry which is preliminary data.</text>
</comment>
<reference evidence="1 2" key="1">
    <citation type="submission" date="2019-05" db="EMBL/GenBank/DDBJ databases">
        <title>Another draft genome of Portunus trituberculatus and its Hox gene families provides insights of decapod evolution.</title>
        <authorList>
            <person name="Jeong J.-H."/>
            <person name="Song I."/>
            <person name="Kim S."/>
            <person name="Choi T."/>
            <person name="Kim D."/>
            <person name="Ryu S."/>
            <person name="Kim W."/>
        </authorList>
    </citation>
    <scope>NUCLEOTIDE SEQUENCE [LARGE SCALE GENOMIC DNA]</scope>
    <source>
        <tissue evidence="1">Muscle</tissue>
    </source>
</reference>
<dbReference type="EMBL" id="VSRR010005562">
    <property type="protein sequence ID" value="MPC42769.1"/>
    <property type="molecule type" value="Genomic_DNA"/>
</dbReference>
<organism evidence="1 2">
    <name type="scientific">Portunus trituberculatus</name>
    <name type="common">Swimming crab</name>
    <name type="synonym">Neptunus trituberculatus</name>
    <dbReference type="NCBI Taxonomy" id="210409"/>
    <lineage>
        <taxon>Eukaryota</taxon>
        <taxon>Metazoa</taxon>
        <taxon>Ecdysozoa</taxon>
        <taxon>Arthropoda</taxon>
        <taxon>Crustacea</taxon>
        <taxon>Multicrustacea</taxon>
        <taxon>Malacostraca</taxon>
        <taxon>Eumalacostraca</taxon>
        <taxon>Eucarida</taxon>
        <taxon>Decapoda</taxon>
        <taxon>Pleocyemata</taxon>
        <taxon>Brachyura</taxon>
        <taxon>Eubrachyura</taxon>
        <taxon>Portunoidea</taxon>
        <taxon>Portunidae</taxon>
        <taxon>Portuninae</taxon>
        <taxon>Portunus</taxon>
    </lineage>
</organism>
<dbReference type="Proteomes" id="UP000324222">
    <property type="component" value="Unassembled WGS sequence"/>
</dbReference>
<evidence type="ECO:0000313" key="1">
    <source>
        <dbReference type="EMBL" id="MPC42769.1"/>
    </source>
</evidence>
<evidence type="ECO:0000313" key="2">
    <source>
        <dbReference type="Proteomes" id="UP000324222"/>
    </source>
</evidence>
<gene>
    <name evidence="1" type="ORF">E2C01_036401</name>
</gene>
<sequence length="124" mass="13028">MVKRSGEFNSALLHALYKAEECMNRLQPIRDETRRGVSRCFHTVDVLMGGRVSDVTCNLTNDLTATSRASRAVANPSSARQRCHRLLAGDLATVDAACAAAEPMTSSPGPGLGGLVGHGSLCSG</sequence>
<protein>
    <submittedName>
        <fullName evidence="1">Uncharacterized protein</fullName>
    </submittedName>
</protein>
<dbReference type="AlphaFoldDB" id="A0A5B7FBY7"/>
<accession>A0A5B7FBY7</accession>
<proteinExistence type="predicted"/>